<evidence type="ECO:0000313" key="2">
    <source>
        <dbReference type="Proteomes" id="UP001057402"/>
    </source>
</evidence>
<sequence length="125" mass="13867">MSFMNGFPQDSHHHGRLDGVASSLAKAGTRLQLTQKIFPVDDLIDSNKDVALLLLEGIVLNFLQYDKAAVKLFTAIAKEMTPDSIMAISYSSCPPDHIAIQKEVIKIRIKIQSTVDQICIIRVNM</sequence>
<dbReference type="EMBL" id="CM042882">
    <property type="protein sequence ID" value="KAI4381312.1"/>
    <property type="molecule type" value="Genomic_DNA"/>
</dbReference>
<organism evidence="1 2">
    <name type="scientific">Melastoma candidum</name>
    <dbReference type="NCBI Taxonomy" id="119954"/>
    <lineage>
        <taxon>Eukaryota</taxon>
        <taxon>Viridiplantae</taxon>
        <taxon>Streptophyta</taxon>
        <taxon>Embryophyta</taxon>
        <taxon>Tracheophyta</taxon>
        <taxon>Spermatophyta</taxon>
        <taxon>Magnoliopsida</taxon>
        <taxon>eudicotyledons</taxon>
        <taxon>Gunneridae</taxon>
        <taxon>Pentapetalae</taxon>
        <taxon>rosids</taxon>
        <taxon>malvids</taxon>
        <taxon>Myrtales</taxon>
        <taxon>Melastomataceae</taxon>
        <taxon>Melastomatoideae</taxon>
        <taxon>Melastomateae</taxon>
        <taxon>Melastoma</taxon>
    </lineage>
</organism>
<dbReference type="Proteomes" id="UP001057402">
    <property type="component" value="Chromosome 3"/>
</dbReference>
<comment type="caution">
    <text evidence="1">The sequence shown here is derived from an EMBL/GenBank/DDBJ whole genome shotgun (WGS) entry which is preliminary data.</text>
</comment>
<evidence type="ECO:0000313" key="1">
    <source>
        <dbReference type="EMBL" id="KAI4381312.1"/>
    </source>
</evidence>
<name>A0ACB9RQQ0_9MYRT</name>
<keyword evidence="2" id="KW-1185">Reference proteome</keyword>
<proteinExistence type="predicted"/>
<gene>
    <name evidence="1" type="ORF">MLD38_007393</name>
</gene>
<accession>A0ACB9RQQ0</accession>
<protein>
    <submittedName>
        <fullName evidence="1">Uncharacterized protein</fullName>
    </submittedName>
</protein>
<reference evidence="2" key="1">
    <citation type="journal article" date="2023" name="Front. Plant Sci.">
        <title>Chromosomal-level genome assembly of Melastoma candidum provides insights into trichome evolution.</title>
        <authorList>
            <person name="Zhong Y."/>
            <person name="Wu W."/>
            <person name="Sun C."/>
            <person name="Zou P."/>
            <person name="Liu Y."/>
            <person name="Dai S."/>
            <person name="Zhou R."/>
        </authorList>
    </citation>
    <scope>NUCLEOTIDE SEQUENCE [LARGE SCALE GENOMIC DNA]</scope>
</reference>